<sequence length="113" mass="12516">LLLVHSLLSLLLQVISTFLSWKNAHISLFEEEISESSSTVALSFSLPLVISALSALAQAIIVAVPSAPAEFINLLLHTEAQALFVYKKSSATIWTEVLYLQQSLFYYLYLSLL</sequence>
<gene>
    <name evidence="2" type="ORF">CISG_10319</name>
</gene>
<evidence type="ECO:0008006" key="4">
    <source>
        <dbReference type="Google" id="ProtNLM"/>
    </source>
</evidence>
<evidence type="ECO:0000256" key="1">
    <source>
        <dbReference type="SAM" id="SignalP"/>
    </source>
</evidence>
<feature type="chain" id="PRO_5005309608" description="CSC1/OSCA1-like 7TM region domain-containing protein" evidence="1">
    <location>
        <begin position="18"/>
        <end position="113"/>
    </location>
</feature>
<dbReference type="EMBL" id="DS268284">
    <property type="protein sequence ID" value="KMU74212.1"/>
    <property type="molecule type" value="Genomic_DNA"/>
</dbReference>
<dbReference type="Proteomes" id="UP000054559">
    <property type="component" value="Unassembled WGS sequence"/>
</dbReference>
<accession>A0A0J8TKM2</accession>
<organism evidence="2 3">
    <name type="scientific">Coccidioides immitis RMSCC 3703</name>
    <dbReference type="NCBI Taxonomy" id="454286"/>
    <lineage>
        <taxon>Eukaryota</taxon>
        <taxon>Fungi</taxon>
        <taxon>Dikarya</taxon>
        <taxon>Ascomycota</taxon>
        <taxon>Pezizomycotina</taxon>
        <taxon>Eurotiomycetes</taxon>
        <taxon>Eurotiomycetidae</taxon>
        <taxon>Onygenales</taxon>
        <taxon>Onygenaceae</taxon>
        <taxon>Coccidioides</taxon>
    </lineage>
</organism>
<feature type="signal peptide" evidence="1">
    <location>
        <begin position="1"/>
        <end position="17"/>
    </location>
</feature>
<dbReference type="AlphaFoldDB" id="A0A0J8TKM2"/>
<keyword evidence="1" id="KW-0732">Signal</keyword>
<name>A0A0J8TKM2_COCIT</name>
<proteinExistence type="predicted"/>
<evidence type="ECO:0000313" key="2">
    <source>
        <dbReference type="EMBL" id="KMU74212.1"/>
    </source>
</evidence>
<feature type="non-terminal residue" evidence="2">
    <location>
        <position position="1"/>
    </location>
</feature>
<protein>
    <recommendedName>
        <fullName evidence="4">CSC1/OSCA1-like 7TM region domain-containing protein</fullName>
    </recommendedName>
</protein>
<reference evidence="3" key="1">
    <citation type="journal article" date="2010" name="Genome Res.">
        <title>Population genomic sequencing of Coccidioides fungi reveals recent hybridization and transposon control.</title>
        <authorList>
            <person name="Neafsey D.E."/>
            <person name="Barker B.M."/>
            <person name="Sharpton T.J."/>
            <person name="Stajich J.E."/>
            <person name="Park D.J."/>
            <person name="Whiston E."/>
            <person name="Hung C.-Y."/>
            <person name="McMahan C."/>
            <person name="White J."/>
            <person name="Sykes S."/>
            <person name="Heiman D."/>
            <person name="Young S."/>
            <person name="Zeng Q."/>
            <person name="Abouelleil A."/>
            <person name="Aftuck L."/>
            <person name="Bessette D."/>
            <person name="Brown A."/>
            <person name="FitzGerald M."/>
            <person name="Lui A."/>
            <person name="Macdonald J.P."/>
            <person name="Priest M."/>
            <person name="Orbach M.J."/>
            <person name="Galgiani J.N."/>
            <person name="Kirkland T.N."/>
            <person name="Cole G.T."/>
            <person name="Birren B.W."/>
            <person name="Henn M.R."/>
            <person name="Taylor J.W."/>
            <person name="Rounsley S.D."/>
        </authorList>
    </citation>
    <scope>NUCLEOTIDE SEQUENCE [LARGE SCALE GENOMIC DNA]</scope>
    <source>
        <strain evidence="3">RMSCC 3703</strain>
    </source>
</reference>
<evidence type="ECO:0000313" key="3">
    <source>
        <dbReference type="Proteomes" id="UP000054559"/>
    </source>
</evidence>